<reference evidence="4" key="1">
    <citation type="journal article" date="2019" name="Int. J. Syst. Evol. Microbiol.">
        <title>The Global Catalogue of Microorganisms (GCM) 10K type strain sequencing project: providing services to taxonomists for standard genome sequencing and annotation.</title>
        <authorList>
            <consortium name="The Broad Institute Genomics Platform"/>
            <consortium name="The Broad Institute Genome Sequencing Center for Infectious Disease"/>
            <person name="Wu L."/>
            <person name="Ma J."/>
        </authorList>
    </citation>
    <scope>NUCLEOTIDE SEQUENCE [LARGE SCALE GENOMIC DNA]</scope>
    <source>
        <strain evidence="4">CGMCC 1.15772</strain>
    </source>
</reference>
<feature type="transmembrane region" description="Helical" evidence="2">
    <location>
        <begin position="18"/>
        <end position="37"/>
    </location>
</feature>
<proteinExistence type="predicted"/>
<evidence type="ECO:0000313" key="4">
    <source>
        <dbReference type="Proteomes" id="UP001596297"/>
    </source>
</evidence>
<keyword evidence="2" id="KW-1133">Transmembrane helix</keyword>
<feature type="region of interest" description="Disordered" evidence="1">
    <location>
        <begin position="82"/>
        <end position="103"/>
    </location>
</feature>
<comment type="caution">
    <text evidence="3">The sequence shown here is derived from an EMBL/GenBank/DDBJ whole genome shotgun (WGS) entry which is preliminary data.</text>
</comment>
<keyword evidence="2" id="KW-0472">Membrane</keyword>
<keyword evidence="2" id="KW-0812">Transmembrane</keyword>
<evidence type="ECO:0000313" key="3">
    <source>
        <dbReference type="EMBL" id="MFC6592359.1"/>
    </source>
</evidence>
<dbReference type="RefSeq" id="WP_380083383.1">
    <property type="nucleotide sequence ID" value="NZ_JBHSWD010000001.1"/>
</dbReference>
<dbReference type="EMBL" id="JBHSWD010000001">
    <property type="protein sequence ID" value="MFC6592359.1"/>
    <property type="molecule type" value="Genomic_DNA"/>
</dbReference>
<evidence type="ECO:0000256" key="2">
    <source>
        <dbReference type="SAM" id="Phobius"/>
    </source>
</evidence>
<feature type="transmembrane region" description="Helical" evidence="2">
    <location>
        <begin position="43"/>
        <end position="60"/>
    </location>
</feature>
<evidence type="ECO:0000256" key="1">
    <source>
        <dbReference type="SAM" id="MobiDB-lite"/>
    </source>
</evidence>
<sequence length="103" mass="10931">MAAAPAPTRHAGLRPTRLGGTFLILTLLTLIGCINYSLSLGYLITFLLAGIWIVTAAYLLRAARAVQVRVTPRLARWPARSPATACSLKPFPAQPAGSPLLPP</sequence>
<name>A0ABW1YDL0_9DEIO</name>
<organism evidence="3 4">
    <name type="scientific">Deinococcus lacus</name>
    <dbReference type="NCBI Taxonomy" id="392561"/>
    <lineage>
        <taxon>Bacteria</taxon>
        <taxon>Thermotogati</taxon>
        <taxon>Deinococcota</taxon>
        <taxon>Deinococci</taxon>
        <taxon>Deinococcales</taxon>
        <taxon>Deinococcaceae</taxon>
        <taxon>Deinococcus</taxon>
    </lineage>
</organism>
<accession>A0ABW1YDL0</accession>
<protein>
    <submittedName>
        <fullName evidence="3">Uncharacterized protein</fullName>
    </submittedName>
</protein>
<gene>
    <name evidence="3" type="ORF">ACFP81_10380</name>
</gene>
<keyword evidence="4" id="KW-1185">Reference proteome</keyword>
<dbReference type="Proteomes" id="UP001596297">
    <property type="component" value="Unassembled WGS sequence"/>
</dbReference>